<feature type="domain" description="Major facilitator superfamily (MFS) profile" evidence="5">
    <location>
        <begin position="21"/>
        <end position="407"/>
    </location>
</feature>
<feature type="transmembrane region" description="Helical" evidence="4">
    <location>
        <begin position="317"/>
        <end position="342"/>
    </location>
</feature>
<dbReference type="EMBL" id="AWXZ01000037">
    <property type="protein sequence ID" value="ESR23820.1"/>
    <property type="molecule type" value="Genomic_DNA"/>
</dbReference>
<feature type="transmembrane region" description="Helical" evidence="4">
    <location>
        <begin position="147"/>
        <end position="168"/>
    </location>
</feature>
<proteinExistence type="predicted"/>
<dbReference type="STRING" id="631454.N177_2765"/>
<protein>
    <submittedName>
        <fullName evidence="6">Major facilitator superfamily (MFS) transporter</fullName>
    </submittedName>
</protein>
<dbReference type="Proteomes" id="UP000017819">
    <property type="component" value="Unassembled WGS sequence"/>
</dbReference>
<name>V4RKN4_9HYPH</name>
<organism evidence="6 7">
    <name type="scientific">Lutibaculum baratangense AMV1</name>
    <dbReference type="NCBI Taxonomy" id="631454"/>
    <lineage>
        <taxon>Bacteria</taxon>
        <taxon>Pseudomonadati</taxon>
        <taxon>Pseudomonadota</taxon>
        <taxon>Alphaproteobacteria</taxon>
        <taxon>Hyphomicrobiales</taxon>
        <taxon>Tepidamorphaceae</taxon>
        <taxon>Lutibaculum</taxon>
    </lineage>
</organism>
<feature type="transmembrane region" description="Helical" evidence="4">
    <location>
        <begin position="174"/>
        <end position="196"/>
    </location>
</feature>
<dbReference type="OrthoDB" id="7200137at2"/>
<feature type="transmembrane region" description="Helical" evidence="4">
    <location>
        <begin position="226"/>
        <end position="246"/>
    </location>
</feature>
<evidence type="ECO:0000256" key="3">
    <source>
        <dbReference type="ARBA" id="ARBA00023136"/>
    </source>
</evidence>
<feature type="transmembrane region" description="Helical" evidence="4">
    <location>
        <begin position="88"/>
        <end position="107"/>
    </location>
</feature>
<keyword evidence="3 4" id="KW-0472">Membrane</keyword>
<dbReference type="eggNOG" id="COG2814">
    <property type="taxonomic scope" value="Bacteria"/>
</dbReference>
<dbReference type="PANTHER" id="PTHR11360">
    <property type="entry name" value="MONOCARBOXYLATE TRANSPORTER"/>
    <property type="match status" value="1"/>
</dbReference>
<evidence type="ECO:0000256" key="4">
    <source>
        <dbReference type="SAM" id="Phobius"/>
    </source>
</evidence>
<feature type="transmembrane region" description="Helical" evidence="4">
    <location>
        <begin position="292"/>
        <end position="311"/>
    </location>
</feature>
<gene>
    <name evidence="6" type="ORF">N177_2765</name>
</gene>
<dbReference type="PANTHER" id="PTHR11360:SF308">
    <property type="entry name" value="BLL3089 PROTEIN"/>
    <property type="match status" value="1"/>
</dbReference>
<keyword evidence="1 4" id="KW-0812">Transmembrane</keyword>
<sequence>MTAAGLSTGGRGFGAGTRGRVISALGVGQILAWGSSYYLPAVLGHPMAAATGWSYAWVTGGLSLGLLVSGLAAIHVGRAIDTHGGRPVLVGSSLLMGAGLLLLAAAPSLPVYIAAWLVLGLAMGSGLYDAAFSTLGRLYGRDARSAISSLTLWGGFASTVCWPLSAFLVETVGWRGTCLVYAAIHLCLVLPLHFFVVPREARRERETLRAAETPADETRIGSTRRLVLFVLVAAILTSGSMIAGMWSVHIITILQANGLALAAAVGLGALVGPSQVGARIVERLFGTRHHPIWTLSAAAILVGGGLVLLLLGPPLPAAALIAYGAGNGIWSIARGTLPLAVFGASGYAALMGRLVTPSLIAQALSPSIGAVLMQAHGVSAALYVLVGLGAFNIVGVVALWILLWRAMRQGGAEVG</sequence>
<evidence type="ECO:0000256" key="1">
    <source>
        <dbReference type="ARBA" id="ARBA00022692"/>
    </source>
</evidence>
<dbReference type="PATRIC" id="fig|631454.5.peg.2730"/>
<reference evidence="6 7" key="1">
    <citation type="journal article" date="2014" name="Genome Announc.">
        <title>Draft Genome Sequence of Lutibaculum baratangense Strain AMV1T, Isolated from a Mud Volcano in Andamans, India.</title>
        <authorList>
            <person name="Singh A."/>
            <person name="Sreenivas A."/>
            <person name="Sathyanarayana Reddy G."/>
            <person name="Pinnaka A.K."/>
            <person name="Shivaji S."/>
        </authorList>
    </citation>
    <scope>NUCLEOTIDE SEQUENCE [LARGE SCALE GENOMIC DNA]</scope>
    <source>
        <strain evidence="6 7">AMV1</strain>
    </source>
</reference>
<accession>V4RKN4</accession>
<evidence type="ECO:0000313" key="7">
    <source>
        <dbReference type="Proteomes" id="UP000017819"/>
    </source>
</evidence>
<feature type="transmembrane region" description="Helical" evidence="4">
    <location>
        <begin position="55"/>
        <end position="76"/>
    </location>
</feature>
<feature type="transmembrane region" description="Helical" evidence="4">
    <location>
        <begin position="21"/>
        <end position="43"/>
    </location>
</feature>
<dbReference type="AlphaFoldDB" id="V4RKN4"/>
<evidence type="ECO:0000259" key="5">
    <source>
        <dbReference type="PROSITE" id="PS50850"/>
    </source>
</evidence>
<dbReference type="Pfam" id="PF07690">
    <property type="entry name" value="MFS_1"/>
    <property type="match status" value="1"/>
</dbReference>
<dbReference type="InterPro" id="IPR020846">
    <property type="entry name" value="MFS_dom"/>
</dbReference>
<feature type="transmembrane region" description="Helical" evidence="4">
    <location>
        <begin position="252"/>
        <end position="271"/>
    </location>
</feature>
<dbReference type="PROSITE" id="PS50850">
    <property type="entry name" value="MFS"/>
    <property type="match status" value="1"/>
</dbReference>
<keyword evidence="2 4" id="KW-1133">Transmembrane helix</keyword>
<dbReference type="SUPFAM" id="SSF103473">
    <property type="entry name" value="MFS general substrate transporter"/>
    <property type="match status" value="1"/>
</dbReference>
<dbReference type="RefSeq" id="WP_023432890.1">
    <property type="nucleotide sequence ID" value="NZ_AWXZ01000037.1"/>
</dbReference>
<dbReference type="InterPro" id="IPR011701">
    <property type="entry name" value="MFS"/>
</dbReference>
<dbReference type="InterPro" id="IPR050327">
    <property type="entry name" value="Proton-linked_MCT"/>
</dbReference>
<evidence type="ECO:0000313" key="6">
    <source>
        <dbReference type="EMBL" id="ESR23820.1"/>
    </source>
</evidence>
<evidence type="ECO:0000256" key="2">
    <source>
        <dbReference type="ARBA" id="ARBA00022989"/>
    </source>
</evidence>
<dbReference type="Gene3D" id="1.20.1250.20">
    <property type="entry name" value="MFS general substrate transporter like domains"/>
    <property type="match status" value="1"/>
</dbReference>
<dbReference type="InterPro" id="IPR036259">
    <property type="entry name" value="MFS_trans_sf"/>
</dbReference>
<feature type="transmembrane region" description="Helical" evidence="4">
    <location>
        <begin position="113"/>
        <end position="135"/>
    </location>
</feature>
<dbReference type="GO" id="GO:0022857">
    <property type="term" value="F:transmembrane transporter activity"/>
    <property type="evidence" value="ECO:0007669"/>
    <property type="project" value="InterPro"/>
</dbReference>
<keyword evidence="7" id="KW-1185">Reference proteome</keyword>
<feature type="transmembrane region" description="Helical" evidence="4">
    <location>
        <begin position="381"/>
        <end position="403"/>
    </location>
</feature>
<comment type="caution">
    <text evidence="6">The sequence shown here is derived from an EMBL/GenBank/DDBJ whole genome shotgun (WGS) entry which is preliminary data.</text>
</comment>